<evidence type="ECO:0000256" key="1">
    <source>
        <dbReference type="ARBA" id="ARBA00004571"/>
    </source>
</evidence>
<dbReference type="PANTHER" id="PTHR47234:SF1">
    <property type="entry name" value="TONB-DEPENDENT RECEPTOR"/>
    <property type="match status" value="1"/>
</dbReference>
<evidence type="ECO:0000256" key="9">
    <source>
        <dbReference type="RuleBase" id="RU003357"/>
    </source>
</evidence>
<evidence type="ECO:0000256" key="7">
    <source>
        <dbReference type="ARBA" id="ARBA00023237"/>
    </source>
</evidence>
<dbReference type="AlphaFoldDB" id="A0A1S1NE47"/>
<dbReference type="EMBL" id="MNAN01000026">
    <property type="protein sequence ID" value="OHU96633.1"/>
    <property type="molecule type" value="Genomic_DNA"/>
</dbReference>
<feature type="chain" id="PRO_5010320185" description="TonB-dependent receptor" evidence="10">
    <location>
        <begin position="28"/>
        <end position="955"/>
    </location>
</feature>
<keyword evidence="10" id="KW-0732">Signal</keyword>
<keyword evidence="4 8" id="KW-0812">Transmembrane</keyword>
<evidence type="ECO:0000256" key="5">
    <source>
        <dbReference type="ARBA" id="ARBA00023077"/>
    </source>
</evidence>
<keyword evidence="6 8" id="KW-0472">Membrane</keyword>
<evidence type="ECO:0000256" key="8">
    <source>
        <dbReference type="PROSITE-ProRule" id="PRU01360"/>
    </source>
</evidence>
<evidence type="ECO:0008006" key="15">
    <source>
        <dbReference type="Google" id="ProtNLM"/>
    </source>
</evidence>
<keyword evidence="14" id="KW-1185">Reference proteome</keyword>
<dbReference type="PROSITE" id="PS52016">
    <property type="entry name" value="TONB_DEPENDENT_REC_3"/>
    <property type="match status" value="1"/>
</dbReference>
<keyword evidence="2 8" id="KW-0813">Transport</keyword>
<evidence type="ECO:0000256" key="3">
    <source>
        <dbReference type="ARBA" id="ARBA00022452"/>
    </source>
</evidence>
<feature type="domain" description="TonB-dependent receptor plug" evidence="12">
    <location>
        <begin position="56"/>
        <end position="173"/>
    </location>
</feature>
<evidence type="ECO:0000259" key="12">
    <source>
        <dbReference type="Pfam" id="PF07715"/>
    </source>
</evidence>
<evidence type="ECO:0000256" key="10">
    <source>
        <dbReference type="SAM" id="SignalP"/>
    </source>
</evidence>
<dbReference type="InterPro" id="IPR039426">
    <property type="entry name" value="TonB-dep_rcpt-like"/>
</dbReference>
<comment type="similarity">
    <text evidence="8 9">Belongs to the TonB-dependent receptor family.</text>
</comment>
<gene>
    <name evidence="13" type="ORF">BIW53_04700</name>
</gene>
<reference evidence="13 14" key="1">
    <citation type="submission" date="2016-10" db="EMBL/GenBank/DDBJ databases">
        <title>Pseudoalteromonas amylolytica sp. nov., isolated from the surface seawater.</title>
        <authorList>
            <person name="Wu Y.-H."/>
            <person name="Cheng H."/>
            <person name="Jin X.-B."/>
            <person name="Wang C.-S."/>
            <person name="Xu X.-W."/>
        </authorList>
    </citation>
    <scope>NUCLEOTIDE SEQUENCE [LARGE SCALE GENOMIC DNA]</scope>
    <source>
        <strain evidence="13 14">JCM 12483</strain>
    </source>
</reference>
<organism evidence="13 14">
    <name type="scientific">Pseudoalteromonas byunsanensis</name>
    <dbReference type="NCBI Taxonomy" id="327939"/>
    <lineage>
        <taxon>Bacteria</taxon>
        <taxon>Pseudomonadati</taxon>
        <taxon>Pseudomonadota</taxon>
        <taxon>Gammaproteobacteria</taxon>
        <taxon>Alteromonadales</taxon>
        <taxon>Pseudoalteromonadaceae</taxon>
        <taxon>Pseudoalteromonas</taxon>
    </lineage>
</organism>
<dbReference type="Proteomes" id="UP000180253">
    <property type="component" value="Unassembled WGS sequence"/>
</dbReference>
<protein>
    <recommendedName>
        <fullName evidence="15">TonB-dependent receptor</fullName>
    </recommendedName>
</protein>
<dbReference type="GO" id="GO:0009279">
    <property type="term" value="C:cell outer membrane"/>
    <property type="evidence" value="ECO:0007669"/>
    <property type="project" value="UniProtKB-SubCell"/>
</dbReference>
<evidence type="ECO:0000313" key="14">
    <source>
        <dbReference type="Proteomes" id="UP000180253"/>
    </source>
</evidence>
<keyword evidence="5 9" id="KW-0798">TonB box</keyword>
<keyword evidence="7 8" id="KW-0998">Cell outer membrane</keyword>
<dbReference type="SUPFAM" id="SSF56935">
    <property type="entry name" value="Porins"/>
    <property type="match status" value="1"/>
</dbReference>
<dbReference type="InterPro" id="IPR012910">
    <property type="entry name" value="Plug_dom"/>
</dbReference>
<dbReference type="Gene3D" id="2.170.130.10">
    <property type="entry name" value="TonB-dependent receptor, plug domain"/>
    <property type="match status" value="1"/>
</dbReference>
<comment type="subcellular location">
    <subcellularLocation>
        <location evidence="1 8">Cell outer membrane</location>
        <topology evidence="1 8">Multi-pass membrane protein</topology>
    </subcellularLocation>
</comment>
<evidence type="ECO:0000256" key="2">
    <source>
        <dbReference type="ARBA" id="ARBA00022448"/>
    </source>
</evidence>
<evidence type="ECO:0000259" key="11">
    <source>
        <dbReference type="Pfam" id="PF00593"/>
    </source>
</evidence>
<dbReference type="PANTHER" id="PTHR47234">
    <property type="match status" value="1"/>
</dbReference>
<dbReference type="STRING" id="327939.BIW53_04700"/>
<proteinExistence type="inferred from homology"/>
<dbReference type="InterPro" id="IPR037066">
    <property type="entry name" value="Plug_dom_sf"/>
</dbReference>
<feature type="domain" description="TonB-dependent receptor-like beta-barrel" evidence="11">
    <location>
        <begin position="322"/>
        <end position="913"/>
    </location>
</feature>
<evidence type="ECO:0000256" key="4">
    <source>
        <dbReference type="ARBA" id="ARBA00022692"/>
    </source>
</evidence>
<keyword evidence="3 8" id="KW-1134">Transmembrane beta strand</keyword>
<comment type="caution">
    <text evidence="13">The sequence shown here is derived from an EMBL/GenBank/DDBJ whole genome shotgun (WGS) entry which is preliminary data.</text>
</comment>
<name>A0A1S1NE47_9GAMM</name>
<dbReference type="InterPro" id="IPR036942">
    <property type="entry name" value="Beta-barrel_TonB_sf"/>
</dbReference>
<dbReference type="Pfam" id="PF00593">
    <property type="entry name" value="TonB_dep_Rec_b-barrel"/>
    <property type="match status" value="1"/>
</dbReference>
<dbReference type="Pfam" id="PF07715">
    <property type="entry name" value="Plug"/>
    <property type="match status" value="1"/>
</dbReference>
<sequence length="955" mass="106861">MLNSTLSNAIRLALMGSLALTGQSVLAAENDGGQVQKEQEIERIVTTGSRIGRAQIEGPSPVVVMTAEDIEAKGFGNVFEAIQSLSSATGDTQGQGYTNSFTPNAETVNLRGMGANRTLVLLNGRRVANYPRAFNGENNVFNLSTISAAAISRIEILTGGSSAVYGSDAIAGVVNIITKTNVDDTTVRLRHSTTDQGGGDSNKFSITGGFSEGDLSLTYALEYSQQDMLRGYERDWLDDVNDGPATEDEPEYQRVNSRSIMAATYDGGFSYLHPDEFGSNLCDQWSGYELSERPSRGFYCGRDSTGDGSYINDREHLSLYTNLSWQLNSNHEFFAEALYWDSEAQNRGGYGISWGTDRLPEGIAIADQWVWDATNDRYLFMQRTFTEEEVGDVNKHFKDEMLYAAAGFRGTVLDDWNYELSISHSASDNFEHQNLIASDKAIDYFLGQPLAGTTNEFNPDFDLFWRPLDAQGREAIVEVNDSKADASVTTVNASLTGAVFELPAGEVDFALAFEWSSEDYSIKLDPRTLDKTTGWGNGLTGTEGEGERDRYGMAVEFRVPLTEQVQANIAGRYDYYDDETAVDGAFTYQLGLEYRPLDELLVRANYGTTFRAPDIHQVYAGPSGFYQSFTDYWLESKCVQIVTGQDTGLSQAENDAITYQCDMDSAGRLKEGQRYQGTRTGNKDLKEETGYSATLGFVWSITEEIDLISDVYRIRIEDKVESWDTDHFYRTEAECRNGQSDNEALCADVLSRIKRFDATAPNVGLTVNTAHTTYINQSLSEQTGFDMNLKAGFDLGDYGLIDIDLKYTHVLEVVNQEFPGDEIDKEYRDSWLNNDFRSRWDNKFGWRNDNWVVQLQQTRLGSSWNYEDPDPERNPSDDRRALASRMAPWLVYNLGVTYVINDDHNVKLGVNNLRDSKARNDESYIGGSPWFNRARYPVTTAVMGRTFSIEWVARF</sequence>
<dbReference type="RefSeq" id="WP_070990694.1">
    <property type="nucleotide sequence ID" value="NZ_CBCSHD010000001.1"/>
</dbReference>
<evidence type="ECO:0000256" key="6">
    <source>
        <dbReference type="ARBA" id="ARBA00023136"/>
    </source>
</evidence>
<accession>A0A1S1NE47</accession>
<dbReference type="Gene3D" id="2.40.170.20">
    <property type="entry name" value="TonB-dependent receptor, beta-barrel domain"/>
    <property type="match status" value="1"/>
</dbReference>
<dbReference type="OrthoDB" id="176248at2"/>
<dbReference type="InterPro" id="IPR000531">
    <property type="entry name" value="Beta-barrel_TonB"/>
</dbReference>
<feature type="signal peptide" evidence="10">
    <location>
        <begin position="1"/>
        <end position="27"/>
    </location>
</feature>
<evidence type="ECO:0000313" key="13">
    <source>
        <dbReference type="EMBL" id="OHU96633.1"/>
    </source>
</evidence>